<feature type="region of interest" description="Disordered" evidence="1">
    <location>
        <begin position="786"/>
        <end position="810"/>
    </location>
</feature>
<feature type="compositionally biased region" description="Basic and acidic residues" evidence="1">
    <location>
        <begin position="1856"/>
        <end position="1867"/>
    </location>
</feature>
<feature type="compositionally biased region" description="Low complexity" evidence="1">
    <location>
        <begin position="22"/>
        <end position="35"/>
    </location>
</feature>
<feature type="compositionally biased region" description="Polar residues" evidence="1">
    <location>
        <begin position="1010"/>
        <end position="1032"/>
    </location>
</feature>
<feature type="region of interest" description="Disordered" evidence="1">
    <location>
        <begin position="1449"/>
        <end position="1473"/>
    </location>
</feature>
<feature type="compositionally biased region" description="Polar residues" evidence="1">
    <location>
        <begin position="582"/>
        <end position="597"/>
    </location>
</feature>
<feature type="region of interest" description="Disordered" evidence="1">
    <location>
        <begin position="846"/>
        <end position="873"/>
    </location>
</feature>
<feature type="compositionally biased region" description="Basic and acidic residues" evidence="1">
    <location>
        <begin position="515"/>
        <end position="526"/>
    </location>
</feature>
<feature type="compositionally biased region" description="Low complexity" evidence="1">
    <location>
        <begin position="530"/>
        <end position="539"/>
    </location>
</feature>
<feature type="region of interest" description="Disordered" evidence="1">
    <location>
        <begin position="1"/>
        <end position="105"/>
    </location>
</feature>
<keyword evidence="3" id="KW-1185">Reference proteome</keyword>
<name>A0ABR3GIA9_9PEZI</name>
<accession>A0ABR3GIA9</accession>
<evidence type="ECO:0000256" key="1">
    <source>
        <dbReference type="SAM" id="MobiDB-lite"/>
    </source>
</evidence>
<feature type="region of interest" description="Disordered" evidence="1">
    <location>
        <begin position="442"/>
        <end position="470"/>
    </location>
</feature>
<proteinExistence type="predicted"/>
<feature type="compositionally biased region" description="Basic residues" evidence="1">
    <location>
        <begin position="136"/>
        <end position="153"/>
    </location>
</feature>
<dbReference type="Proteomes" id="UP001447188">
    <property type="component" value="Unassembled WGS sequence"/>
</dbReference>
<feature type="compositionally biased region" description="Polar residues" evidence="1">
    <location>
        <begin position="1053"/>
        <end position="1067"/>
    </location>
</feature>
<feature type="region of interest" description="Disordered" evidence="1">
    <location>
        <begin position="1119"/>
        <end position="1159"/>
    </location>
</feature>
<sequence>MAPTRRSTRAKSTDQGVAVLSPPTKAARARPATKTNPLAAKPRTKPTRKAASKTQTVVETEEKEEDDELQEELKPRAKITRKGAAKAQTVPTAEKEEEGNEEIVSQEEIEDVVAAATRRSNLATAIASLKTPTKSKASRGRVAKKVAPARKTRGAVVEDEEAVVADAEAEDVAVPIKLSQGREPLVEAANSPAPIEIIEAVVVRSRTGRGNGKKSKNPIGEFEVAESSLNASTPAWANKRGGRKTKVLEDETPDANVVQHTEEETEVVGVDDVGVKDAEPELVVAKGRERKRTALVESGTTIEAAEPEPIPKGRGARKGKKVNAVAEVTAEDTAVVAEVEPVLKGRGKKGKKVDVVPQAEPAVIEDITTTVAEVEPVLKGRGKKGKKVDVVPQEEPAVIEDTTTTVKVAEPEPAPKGRAGRRGKKVDVIPQEHEAVVEAVVEGTASVAEPEPAAKGRASRRGKKVDVVPQEPEVVIEDAVSAPKPELALKGRASKRSKKVDSVSNNTEVNPELAVTKEKKGKKVAEDTESVVGEPGSVVEEPRPIPVKGGGRRGGRKVDTVVEESEPILAGGRGHKRDKQAVQDTEITDTNQQTAAETGNGVGGADVVVGDIEVTSQETRVVGDTEVEVAEEPAVKSKGRKSKRAAPVGKNTRKRRKVGVESLDVEMSDTDAQTQETEVDAEAEPTITTGPNVKDSGVFLEEEPIIEELSVDKLEPIAEGSDTAAEEPVIVTEAEVEIIAQDSNVVAEQEEEPITTIQSEVTVSVESNTGQTRAITEETEVEVLEPLKLSTKSPRSSKKKTPKGKGKAEIALPVEQDVEIGENSGPNIELESAILKSSTDIEIPGSDIGIEQETAQARKSRKKVKKSATTIKKERQVKAAAAKKAKGVATGNAVGVEAQNIVSDIFFDGVPKNAEAGRIGNEGVMIGGKRLIQEAVDEEDEPDLPLPFSSPITRPTLILSPRRTTPDPDLDPIKTPVPSSPIDRLMSHPLGSSPLRQNNPDSVVLASPRLVTTPSNSPSKKRSTPNTRTPINRLSGPGIPFGRNLEDSRDVKSISTPARGRNSSVASSPIMMPPATPNVVAGDARSPTKQTPTKESEIVRDMLDRVDEPSMLVGSIANINSSPVKNSTPIRAPSGFEKSSPVGRLSFGGSDISQSSPLVGRLQINDPNLLLSSPLAVPSKTFSPTKAQHSSPTRSSPLKHSPLAMGSSGFFGDETPAETSFTSFDGYYNQIGEPDDDEEGEEDYQDRETFEYGEGEEVEEKSDQQQKILTATEGENENENDTVDFDATIDESRLFKLAEKAMLKGDAQVERGFIISCIHSWPLSNVPPGVKEQQEENEEGKAKETEVASGMLGHNILTSRVSDFEVSCLEQVHPEFGQAEAHVGNVPAEEEANGKKEEADIGEGGEQVIEEGNLTFSDVVGGGDSIPSSPILEITSPIKFDYRPTSEIFPSGEFGEESSQEGPFSPIDMDFFSDRSFDTSAADWIEDGEEDEEDEEEDEEEMEPDVNSPGGRLRHFRASSPPNIWPAEEERGEGSVDSPAPMPWDESDFDFSEEFIRPPSELSFDFSKNIPSLSSPTPEESADNNTEEASALPTAEGQVLSPAVRGIPPVDFQAGGASVPPVVGRESKAIADTWLGKKGLRPKEEKQSAPEESMNNESEEGGRGESEGGGDDAMEMKGAKRARAAEKSAESIKKVKRNSENGAKVEATVEKGRRQTFGGKPMERPTSPSKRRKSFPEGPTVPDRQSYLYASDPKRILRHWAQHEKDQAAPQSIAPSSPLLSVAANSTVTSPLSNVLPKSLVRPSPVRFLPFIESCTVVSNIVQTSVRPRRIRSVSGTAALSLSGPHSPPSTGGKRKATESLETERASKSSIPISRRLARPVNSKTQEEVDLVLRNTAHNALYSCKLDYEPVRKKGKRPPSLDYNGVQRLATEARRKRKEAEDLGLILRPGEDEAFVAVEEQDGKKKIKWDVQLVYDFEGDLFEGPRAGPDSLPGKSILAAKPRLNLHGNWVPTPGVPPLKIPEELIVVKKIMYQGEGELIKKWKK</sequence>
<feature type="compositionally biased region" description="Acidic residues" evidence="1">
    <location>
        <begin position="59"/>
        <end position="70"/>
    </location>
</feature>
<feature type="region of interest" description="Disordered" evidence="1">
    <location>
        <begin position="1486"/>
        <end position="1747"/>
    </location>
</feature>
<feature type="region of interest" description="Disordered" evidence="1">
    <location>
        <begin position="299"/>
        <end position="319"/>
    </location>
</feature>
<feature type="compositionally biased region" description="Acidic residues" evidence="1">
    <location>
        <begin position="1486"/>
        <end position="1504"/>
    </location>
</feature>
<organism evidence="2 3">
    <name type="scientific">Discina gigas</name>
    <dbReference type="NCBI Taxonomy" id="1032678"/>
    <lineage>
        <taxon>Eukaryota</taxon>
        <taxon>Fungi</taxon>
        <taxon>Dikarya</taxon>
        <taxon>Ascomycota</taxon>
        <taxon>Pezizomycotina</taxon>
        <taxon>Pezizomycetes</taxon>
        <taxon>Pezizales</taxon>
        <taxon>Discinaceae</taxon>
        <taxon>Discina</taxon>
    </lineage>
</organism>
<feature type="region of interest" description="Disordered" evidence="1">
    <location>
        <begin position="131"/>
        <end position="153"/>
    </location>
</feature>
<feature type="region of interest" description="Disordered" evidence="1">
    <location>
        <begin position="1171"/>
        <end position="1282"/>
    </location>
</feature>
<evidence type="ECO:0000313" key="3">
    <source>
        <dbReference type="Proteomes" id="UP001447188"/>
    </source>
</evidence>
<feature type="region of interest" description="Disordered" evidence="1">
    <location>
        <begin position="1837"/>
        <end position="1879"/>
    </location>
</feature>
<reference evidence="2 3" key="1">
    <citation type="submission" date="2024-02" db="EMBL/GenBank/DDBJ databases">
        <title>Discinaceae phylogenomics.</title>
        <authorList>
            <person name="Dirks A.C."/>
            <person name="James T.Y."/>
        </authorList>
    </citation>
    <scope>NUCLEOTIDE SEQUENCE [LARGE SCALE GENOMIC DNA]</scope>
    <source>
        <strain evidence="2 3">ACD0624</strain>
    </source>
</reference>
<feature type="compositionally biased region" description="Basic residues" evidence="1">
    <location>
        <begin position="42"/>
        <end position="51"/>
    </location>
</feature>
<gene>
    <name evidence="2" type="ORF">Q9L58_005385</name>
</gene>
<feature type="region of interest" description="Disordered" evidence="1">
    <location>
        <begin position="935"/>
        <end position="1096"/>
    </location>
</feature>
<feature type="compositionally biased region" description="Basic residues" evidence="1">
    <location>
        <begin position="795"/>
        <end position="805"/>
    </location>
</feature>
<feature type="compositionally biased region" description="Polar residues" evidence="1">
    <location>
        <begin position="1119"/>
        <end position="1129"/>
    </location>
</feature>
<feature type="compositionally biased region" description="Basic and acidic residues" evidence="1">
    <location>
        <begin position="1674"/>
        <end position="1699"/>
    </location>
</feature>
<feature type="compositionally biased region" description="Acidic residues" evidence="1">
    <location>
        <begin position="95"/>
        <end position="105"/>
    </location>
</feature>
<dbReference type="EMBL" id="JBBBZM010000065">
    <property type="protein sequence ID" value="KAL0635659.1"/>
    <property type="molecule type" value="Genomic_DNA"/>
</dbReference>
<feature type="compositionally biased region" description="Polar residues" evidence="1">
    <location>
        <begin position="1569"/>
        <end position="1579"/>
    </location>
</feature>
<feature type="region of interest" description="Disordered" evidence="1">
    <location>
        <begin position="623"/>
        <end position="698"/>
    </location>
</feature>
<evidence type="ECO:0000313" key="2">
    <source>
        <dbReference type="EMBL" id="KAL0635659.1"/>
    </source>
</evidence>
<feature type="region of interest" description="Disordered" evidence="1">
    <location>
        <begin position="226"/>
        <end position="266"/>
    </location>
</feature>
<feature type="region of interest" description="Disordered" evidence="1">
    <location>
        <begin position="484"/>
        <end position="604"/>
    </location>
</feature>
<comment type="caution">
    <text evidence="2">The sequence shown here is derived from an EMBL/GenBank/DDBJ whole genome shotgun (WGS) entry which is preliminary data.</text>
</comment>
<feature type="compositionally biased region" description="Acidic residues" evidence="1">
    <location>
        <begin position="1233"/>
        <end position="1260"/>
    </location>
</feature>
<protein>
    <submittedName>
        <fullName evidence="2">Uncharacterized protein</fullName>
    </submittedName>
</protein>
<feature type="compositionally biased region" description="Polar residues" evidence="1">
    <location>
        <begin position="1180"/>
        <end position="1198"/>
    </location>
</feature>